<proteinExistence type="predicted"/>
<dbReference type="EMBL" id="UZAL01046361">
    <property type="protein sequence ID" value="VDP84174.1"/>
    <property type="molecule type" value="Genomic_DNA"/>
</dbReference>
<organism evidence="2 3">
    <name type="scientific">Schistosoma mattheei</name>
    <dbReference type="NCBI Taxonomy" id="31246"/>
    <lineage>
        <taxon>Eukaryota</taxon>
        <taxon>Metazoa</taxon>
        <taxon>Spiralia</taxon>
        <taxon>Lophotrochozoa</taxon>
        <taxon>Platyhelminthes</taxon>
        <taxon>Trematoda</taxon>
        <taxon>Digenea</taxon>
        <taxon>Strigeidida</taxon>
        <taxon>Schistosomatoidea</taxon>
        <taxon>Schistosomatidae</taxon>
        <taxon>Schistosoma</taxon>
    </lineage>
</organism>
<reference evidence="2 3" key="1">
    <citation type="submission" date="2018-11" db="EMBL/GenBank/DDBJ databases">
        <authorList>
            <consortium name="Pathogen Informatics"/>
        </authorList>
    </citation>
    <scope>NUCLEOTIDE SEQUENCE [LARGE SCALE GENOMIC DNA]</scope>
    <source>
        <strain>Denwood</strain>
        <strain evidence="3">Zambia</strain>
    </source>
</reference>
<feature type="non-terminal residue" evidence="2">
    <location>
        <position position="271"/>
    </location>
</feature>
<dbReference type="AlphaFoldDB" id="A0A183Q3D6"/>
<feature type="compositionally biased region" description="Polar residues" evidence="1">
    <location>
        <begin position="30"/>
        <end position="65"/>
    </location>
</feature>
<keyword evidence="3" id="KW-1185">Reference proteome</keyword>
<evidence type="ECO:0000256" key="1">
    <source>
        <dbReference type="SAM" id="MobiDB-lite"/>
    </source>
</evidence>
<dbReference type="STRING" id="31246.A0A183Q3D6"/>
<feature type="region of interest" description="Disordered" evidence="1">
    <location>
        <begin position="1"/>
        <end position="109"/>
    </location>
</feature>
<name>A0A183Q3D6_9TREM</name>
<gene>
    <name evidence="2" type="ORF">SMTD_LOCUS21122</name>
</gene>
<sequence>MISSKKTNTTTTIMVQNGINKMDSTERKNITTGIPQPVPYSTYSHNKKQSTTNHHPSSNHQTTIIKKQDLQHHHQHQEQQQQQSNQKNTPQGRCDDNSNNNNNTKSSKKNHVVCVQVNLLHKEPQNHSINDHHDKVAILTPKSTSMSLVNGINNNTNCNMTGFNNNANQLHDSHQINGNTNDYDYNDNVNDDNYDVFHRSASLSLPSTITSSTGATITAQAKTVQSKQHYQMRSISQNSKANSNLSTVHYSPVIRSNSVNKMTMNDYQPSK</sequence>
<feature type="compositionally biased region" description="Low complexity" evidence="1">
    <location>
        <begin position="1"/>
        <end position="14"/>
    </location>
</feature>
<dbReference type="Proteomes" id="UP000269396">
    <property type="component" value="Unassembled WGS sequence"/>
</dbReference>
<evidence type="ECO:0000313" key="2">
    <source>
        <dbReference type="EMBL" id="VDP84174.1"/>
    </source>
</evidence>
<evidence type="ECO:0000313" key="3">
    <source>
        <dbReference type="Proteomes" id="UP000269396"/>
    </source>
</evidence>
<accession>A0A183Q3D6</accession>
<protein>
    <submittedName>
        <fullName evidence="2">Uncharacterized protein</fullName>
    </submittedName>
</protein>